<protein>
    <recommendedName>
        <fullName evidence="4">UDP-N-acetylmuramyl pentapeptide phosphotransferase/UDP-N-acetylglucosamine-1-phosphate transferase</fullName>
    </recommendedName>
</protein>
<proteinExistence type="predicted"/>
<evidence type="ECO:0000313" key="2">
    <source>
        <dbReference type="EMBL" id="PFG19453.1"/>
    </source>
</evidence>
<reference evidence="2 3" key="1">
    <citation type="submission" date="2017-10" db="EMBL/GenBank/DDBJ databases">
        <title>Sequencing the genomes of 1000 actinobacteria strains.</title>
        <authorList>
            <person name="Klenk H.-P."/>
        </authorList>
    </citation>
    <scope>NUCLEOTIDE SEQUENCE [LARGE SCALE GENOMIC DNA]</scope>
    <source>
        <strain evidence="2 3">DSM 21801</strain>
    </source>
</reference>
<dbReference type="AlphaFoldDB" id="A0A2A9CYH7"/>
<keyword evidence="3" id="KW-1185">Reference proteome</keyword>
<evidence type="ECO:0008006" key="4">
    <source>
        <dbReference type="Google" id="ProtNLM"/>
    </source>
</evidence>
<organism evidence="2 3">
    <name type="scientific">Serinibacter salmoneus</name>
    <dbReference type="NCBI Taxonomy" id="556530"/>
    <lineage>
        <taxon>Bacteria</taxon>
        <taxon>Bacillati</taxon>
        <taxon>Actinomycetota</taxon>
        <taxon>Actinomycetes</taxon>
        <taxon>Micrococcales</taxon>
        <taxon>Beutenbergiaceae</taxon>
        <taxon>Serinibacter</taxon>
    </lineage>
</organism>
<dbReference type="OrthoDB" id="2679245at2"/>
<sequence>MSSLFPALVGASWTTAALAQVRSAPRPQLERTNYAGRTVSLGGGIAAATGVLASTLAATQDSRVRAAAGLAVATAGGLGALDDLTEQPQDSGTKGLKGHLRALAQGRVTTGAAKLLGITAASAVAGCLIASARGGSARGRVLDAVTSAGLIAGTANLVNLLDLRPGRALKVTAAAAAPLAMAAGAAGGTAAGVLGTSLAAAPSDLAETTMLGDTGANALGAALGVALATHRSRELRLGVLALTVAATLASERISFSRVIAENTVLHRIDRFGVRAP</sequence>
<dbReference type="EMBL" id="PDJD01000001">
    <property type="protein sequence ID" value="PFG19453.1"/>
    <property type="molecule type" value="Genomic_DNA"/>
</dbReference>
<evidence type="ECO:0000256" key="1">
    <source>
        <dbReference type="SAM" id="SignalP"/>
    </source>
</evidence>
<dbReference type="RefSeq" id="WP_098468567.1">
    <property type="nucleotide sequence ID" value="NZ_PDJD01000001.1"/>
</dbReference>
<accession>A0A2A9CYH7</accession>
<comment type="caution">
    <text evidence="2">The sequence shown here is derived from an EMBL/GenBank/DDBJ whole genome shotgun (WGS) entry which is preliminary data.</text>
</comment>
<gene>
    <name evidence="2" type="ORF">ATL40_1016</name>
</gene>
<feature type="chain" id="PRO_5038960518" description="UDP-N-acetylmuramyl pentapeptide phosphotransferase/UDP-N-acetylglucosamine-1-phosphate transferase" evidence="1">
    <location>
        <begin position="20"/>
        <end position="276"/>
    </location>
</feature>
<evidence type="ECO:0000313" key="3">
    <source>
        <dbReference type="Proteomes" id="UP000224915"/>
    </source>
</evidence>
<keyword evidence="1" id="KW-0732">Signal</keyword>
<dbReference type="Proteomes" id="UP000224915">
    <property type="component" value="Unassembled WGS sequence"/>
</dbReference>
<name>A0A2A9CYH7_9MICO</name>
<feature type="signal peptide" evidence="1">
    <location>
        <begin position="1"/>
        <end position="19"/>
    </location>
</feature>